<sequence>MAWIGSSQVANIPFYPSPFSGQAKALAAMDANEILDQGSPGPASSKNKMHPLIKIFACKTKRKYVDK</sequence>
<dbReference type="AlphaFoldDB" id="N1R235"/>
<organism evidence="1">
    <name type="scientific">Aegilops tauschii</name>
    <name type="common">Tausch's goatgrass</name>
    <name type="synonym">Aegilops squarrosa</name>
    <dbReference type="NCBI Taxonomy" id="37682"/>
    <lineage>
        <taxon>Eukaryota</taxon>
        <taxon>Viridiplantae</taxon>
        <taxon>Streptophyta</taxon>
        <taxon>Embryophyta</taxon>
        <taxon>Tracheophyta</taxon>
        <taxon>Spermatophyta</taxon>
        <taxon>Magnoliopsida</taxon>
        <taxon>Liliopsida</taxon>
        <taxon>Poales</taxon>
        <taxon>Poaceae</taxon>
        <taxon>BOP clade</taxon>
        <taxon>Pooideae</taxon>
        <taxon>Triticodae</taxon>
        <taxon>Triticeae</taxon>
        <taxon>Triticinae</taxon>
        <taxon>Aegilops</taxon>
    </lineage>
</organism>
<dbReference type="EnsemblPlants" id="EMT17643">
    <property type="protein sequence ID" value="EMT17643"/>
    <property type="gene ID" value="F775_29544"/>
</dbReference>
<proteinExistence type="predicted"/>
<accession>N1R235</accession>
<name>N1R235_AEGTA</name>
<evidence type="ECO:0000313" key="1">
    <source>
        <dbReference type="EnsemblPlants" id="EMT17643"/>
    </source>
</evidence>
<reference evidence="1" key="1">
    <citation type="submission" date="2015-06" db="UniProtKB">
        <authorList>
            <consortium name="EnsemblPlants"/>
        </authorList>
    </citation>
    <scope>IDENTIFICATION</scope>
</reference>
<protein>
    <submittedName>
        <fullName evidence="1">Uncharacterized protein</fullName>
    </submittedName>
</protein>